<comment type="caution">
    <text evidence="10">The sequence shown here is derived from an EMBL/GenBank/DDBJ whole genome shotgun (WGS) entry which is preliminary data.</text>
</comment>
<feature type="transmembrane region" description="Helical" evidence="9">
    <location>
        <begin position="355"/>
        <end position="372"/>
    </location>
</feature>
<organism evidence="10 11">
    <name type="scientific">Angustibacter luteus</name>
    <dbReference type="NCBI Taxonomy" id="658456"/>
    <lineage>
        <taxon>Bacteria</taxon>
        <taxon>Bacillati</taxon>
        <taxon>Actinomycetota</taxon>
        <taxon>Actinomycetes</taxon>
        <taxon>Kineosporiales</taxon>
        <taxon>Kineosporiaceae</taxon>
    </lineage>
</organism>
<feature type="transmembrane region" description="Helical" evidence="9">
    <location>
        <begin position="199"/>
        <end position="219"/>
    </location>
</feature>
<feature type="transmembrane region" description="Helical" evidence="9">
    <location>
        <begin position="288"/>
        <end position="305"/>
    </location>
</feature>
<comment type="subcellular location">
    <subcellularLocation>
        <location evidence="1">Membrane</location>
        <topology evidence="1">Multi-pass membrane protein</topology>
    </subcellularLocation>
</comment>
<evidence type="ECO:0000256" key="6">
    <source>
        <dbReference type="ARBA" id="ARBA00023136"/>
    </source>
</evidence>
<dbReference type="InterPro" id="IPR001182">
    <property type="entry name" value="FtsW/RodA"/>
</dbReference>
<evidence type="ECO:0000256" key="7">
    <source>
        <dbReference type="ARBA" id="ARBA00044770"/>
    </source>
</evidence>
<evidence type="ECO:0000256" key="4">
    <source>
        <dbReference type="ARBA" id="ARBA00022960"/>
    </source>
</evidence>
<feature type="transmembrane region" description="Helical" evidence="9">
    <location>
        <begin position="20"/>
        <end position="44"/>
    </location>
</feature>
<evidence type="ECO:0000256" key="5">
    <source>
        <dbReference type="ARBA" id="ARBA00022989"/>
    </source>
</evidence>
<comment type="pathway">
    <text evidence="2">Cell wall biogenesis; peptidoglycan biosynthesis.</text>
</comment>
<evidence type="ECO:0000256" key="2">
    <source>
        <dbReference type="ARBA" id="ARBA00004752"/>
    </source>
</evidence>
<feature type="transmembrane region" description="Helical" evidence="9">
    <location>
        <begin position="177"/>
        <end position="194"/>
    </location>
</feature>
<dbReference type="PROSITE" id="PS00428">
    <property type="entry name" value="FTSW_RODA_SPOVE"/>
    <property type="match status" value="1"/>
</dbReference>
<dbReference type="InterPro" id="IPR011923">
    <property type="entry name" value="RodA/MrdB"/>
</dbReference>
<dbReference type="PANTHER" id="PTHR30474:SF14">
    <property type="entry name" value="CELL CYCLE PROTEIN"/>
    <property type="match status" value="1"/>
</dbReference>
<dbReference type="Proteomes" id="UP001596189">
    <property type="component" value="Unassembled WGS sequence"/>
</dbReference>
<feature type="transmembrane region" description="Helical" evidence="9">
    <location>
        <begin position="153"/>
        <end position="171"/>
    </location>
</feature>
<keyword evidence="6 9" id="KW-0472">Membrane</keyword>
<proteinExistence type="predicted"/>
<keyword evidence="4" id="KW-0133">Cell shape</keyword>
<dbReference type="NCBIfam" id="TIGR02210">
    <property type="entry name" value="rodA_shape"/>
    <property type="match status" value="1"/>
</dbReference>
<comment type="catalytic activity">
    <reaction evidence="8">
        <text>[GlcNAc-(1-&gt;4)-Mur2Ac(oyl-L-Ala-gamma-D-Glu-L-Lys-D-Ala-D-Ala)](n)-di-trans,octa-cis-undecaprenyl diphosphate + beta-D-GlcNAc-(1-&gt;4)-Mur2Ac(oyl-L-Ala-gamma-D-Glu-L-Lys-D-Ala-D-Ala)-di-trans,octa-cis-undecaprenyl diphosphate = [GlcNAc-(1-&gt;4)-Mur2Ac(oyl-L-Ala-gamma-D-Glu-L-Lys-D-Ala-D-Ala)](n+1)-di-trans,octa-cis-undecaprenyl diphosphate + di-trans,octa-cis-undecaprenyl diphosphate + H(+)</text>
        <dbReference type="Rhea" id="RHEA:23708"/>
        <dbReference type="Rhea" id="RHEA-COMP:9602"/>
        <dbReference type="Rhea" id="RHEA-COMP:9603"/>
        <dbReference type="ChEBI" id="CHEBI:15378"/>
        <dbReference type="ChEBI" id="CHEBI:58405"/>
        <dbReference type="ChEBI" id="CHEBI:60033"/>
        <dbReference type="ChEBI" id="CHEBI:78435"/>
        <dbReference type="EC" id="2.4.99.28"/>
    </reaction>
</comment>
<accession>A0ABW1JKK1</accession>
<dbReference type="PANTHER" id="PTHR30474">
    <property type="entry name" value="CELL CYCLE PROTEIN"/>
    <property type="match status" value="1"/>
</dbReference>
<evidence type="ECO:0000256" key="8">
    <source>
        <dbReference type="ARBA" id="ARBA00049902"/>
    </source>
</evidence>
<reference evidence="11" key="1">
    <citation type="journal article" date="2019" name="Int. J. Syst. Evol. Microbiol.">
        <title>The Global Catalogue of Microorganisms (GCM) 10K type strain sequencing project: providing services to taxonomists for standard genome sequencing and annotation.</title>
        <authorList>
            <consortium name="The Broad Institute Genomics Platform"/>
            <consortium name="The Broad Institute Genome Sequencing Center for Infectious Disease"/>
            <person name="Wu L."/>
            <person name="Ma J."/>
        </authorList>
    </citation>
    <scope>NUCLEOTIDE SEQUENCE [LARGE SCALE GENOMIC DNA]</scope>
    <source>
        <strain evidence="11">KACC 14249</strain>
    </source>
</reference>
<dbReference type="RefSeq" id="WP_345717769.1">
    <property type="nucleotide sequence ID" value="NZ_BAABFP010000007.1"/>
</dbReference>
<keyword evidence="5 9" id="KW-1133">Transmembrane helix</keyword>
<dbReference type="Pfam" id="PF01098">
    <property type="entry name" value="FTSW_RODA_SPOVE"/>
    <property type="match status" value="1"/>
</dbReference>
<keyword evidence="3 9" id="KW-0812">Transmembrane</keyword>
<evidence type="ECO:0000256" key="9">
    <source>
        <dbReference type="SAM" id="Phobius"/>
    </source>
</evidence>
<feature type="transmembrane region" description="Helical" evidence="9">
    <location>
        <begin position="56"/>
        <end position="76"/>
    </location>
</feature>
<dbReference type="InterPro" id="IPR018365">
    <property type="entry name" value="Cell_cycle_FtsW-rel_CS"/>
</dbReference>
<sequence>MSTMGWLDTRSRRARENGSVWVRLDWGLLVAALALSLIGALLIWSATRRVEGDALMIRHLVNLAIGLLLGGAVALVDYRGLRAYSPVLYVLSIIGLVVVLTPLGSTINGSHSWIVLPLGFSVQPSEFAKVALVVALALLLAEKRDADDTPRHVDVALALVVAAIPMALVMLQPDLGSVLVLAALLVGVVAASGAPARWVVGLLVVGAVGIAVGLGTNVLDTYQKDRLTAFADPSVDPRGIGYQTRQVRIAIGSGGLDGQGLFHGTQTQGGFVPYQQTDFVFSVAGEELGFLGAATILLLEGFILVRGLLIAARAEELFGRLVAVGVVCWFTFQVFENVGMNLGIMPVTGLPLPFVSYGGSSMFASWLAIGLLQNVRLGMSSRFT</sequence>
<evidence type="ECO:0000256" key="1">
    <source>
        <dbReference type="ARBA" id="ARBA00004141"/>
    </source>
</evidence>
<evidence type="ECO:0000313" key="11">
    <source>
        <dbReference type="Proteomes" id="UP001596189"/>
    </source>
</evidence>
<dbReference type="EMBL" id="JBHSRD010000008">
    <property type="protein sequence ID" value="MFC6009249.1"/>
    <property type="molecule type" value="Genomic_DNA"/>
</dbReference>
<feature type="transmembrane region" description="Helical" evidence="9">
    <location>
        <begin position="88"/>
        <end position="107"/>
    </location>
</feature>
<feature type="transmembrane region" description="Helical" evidence="9">
    <location>
        <begin position="113"/>
        <end position="141"/>
    </location>
</feature>
<dbReference type="EC" id="2.4.99.28" evidence="7"/>
<evidence type="ECO:0000313" key="10">
    <source>
        <dbReference type="EMBL" id="MFC6009249.1"/>
    </source>
</evidence>
<protein>
    <recommendedName>
        <fullName evidence="7">peptidoglycan glycosyltransferase</fullName>
        <ecNumber evidence="7">2.4.99.28</ecNumber>
    </recommendedName>
</protein>
<evidence type="ECO:0000256" key="3">
    <source>
        <dbReference type="ARBA" id="ARBA00022692"/>
    </source>
</evidence>
<gene>
    <name evidence="10" type="primary">rodA</name>
    <name evidence="10" type="ORF">ACFQDO_19130</name>
</gene>
<feature type="transmembrane region" description="Helical" evidence="9">
    <location>
        <begin position="317"/>
        <end position="335"/>
    </location>
</feature>
<keyword evidence="11" id="KW-1185">Reference proteome</keyword>
<name>A0ABW1JKK1_9ACTN</name>